<organism evidence="2 3">
    <name type="scientific">Shewanella algicola</name>
    <dbReference type="NCBI Taxonomy" id="640633"/>
    <lineage>
        <taxon>Bacteria</taxon>
        <taxon>Pseudomonadati</taxon>
        <taxon>Pseudomonadota</taxon>
        <taxon>Gammaproteobacteria</taxon>
        <taxon>Alteromonadales</taxon>
        <taxon>Shewanellaceae</taxon>
        <taxon>Shewanella</taxon>
    </lineage>
</organism>
<dbReference type="AlphaFoldDB" id="A0A9X2CCH4"/>
<dbReference type="InterPro" id="IPR029058">
    <property type="entry name" value="AB_hydrolase_fold"/>
</dbReference>
<keyword evidence="2" id="KW-0378">Hydrolase</keyword>
<feature type="domain" description="AB hydrolase-1" evidence="1">
    <location>
        <begin position="29"/>
        <end position="163"/>
    </location>
</feature>
<dbReference type="EMBL" id="JAKILJ010000003">
    <property type="protein sequence ID" value="MCL1104112.1"/>
    <property type="molecule type" value="Genomic_DNA"/>
</dbReference>
<evidence type="ECO:0000313" key="3">
    <source>
        <dbReference type="Proteomes" id="UP001139408"/>
    </source>
</evidence>
<evidence type="ECO:0000259" key="1">
    <source>
        <dbReference type="Pfam" id="PF00561"/>
    </source>
</evidence>
<comment type="caution">
    <text evidence="2">The sequence shown here is derived from an EMBL/GenBank/DDBJ whole genome shotgun (WGS) entry which is preliminary data.</text>
</comment>
<dbReference type="GO" id="GO:0016787">
    <property type="term" value="F:hydrolase activity"/>
    <property type="evidence" value="ECO:0007669"/>
    <property type="project" value="UniProtKB-KW"/>
</dbReference>
<reference evidence="2" key="1">
    <citation type="submission" date="2022-01" db="EMBL/GenBank/DDBJ databases">
        <title>Whole genome-based taxonomy of the Shewanellaceae.</title>
        <authorList>
            <person name="Martin-Rodriguez A.J."/>
        </authorList>
    </citation>
    <scope>NUCLEOTIDE SEQUENCE</scope>
    <source>
        <strain evidence="2">DSM 23803</strain>
    </source>
</reference>
<name>A0A9X2CCH4_9GAMM</name>
<protein>
    <submittedName>
        <fullName evidence="2">Alpha/beta hydrolase</fullName>
    </submittedName>
</protein>
<proteinExistence type="predicted"/>
<dbReference type="Pfam" id="PF00561">
    <property type="entry name" value="Abhydrolase_1"/>
    <property type="match status" value="1"/>
</dbReference>
<dbReference type="Proteomes" id="UP001139408">
    <property type="component" value="Unassembled WGS sequence"/>
</dbReference>
<dbReference type="GO" id="GO:0016020">
    <property type="term" value="C:membrane"/>
    <property type="evidence" value="ECO:0007669"/>
    <property type="project" value="TreeGrafter"/>
</dbReference>
<keyword evidence="3" id="KW-1185">Reference proteome</keyword>
<accession>A0A9X2CCH4</accession>
<evidence type="ECO:0000313" key="2">
    <source>
        <dbReference type="EMBL" id="MCL1104112.1"/>
    </source>
</evidence>
<gene>
    <name evidence="2" type="ORF">L2749_02370</name>
</gene>
<dbReference type="RefSeq" id="WP_188923766.1">
    <property type="nucleotide sequence ID" value="NZ_BMQI01000003.1"/>
</dbReference>
<dbReference type="Gene3D" id="3.40.50.1820">
    <property type="entry name" value="alpha/beta hydrolase"/>
    <property type="match status" value="1"/>
</dbReference>
<dbReference type="InterPro" id="IPR000073">
    <property type="entry name" value="AB_hydrolase_1"/>
</dbReference>
<dbReference type="InterPro" id="IPR050266">
    <property type="entry name" value="AB_hydrolase_sf"/>
</dbReference>
<dbReference type="SUPFAM" id="SSF53474">
    <property type="entry name" value="alpha/beta-Hydrolases"/>
    <property type="match status" value="1"/>
</dbReference>
<dbReference type="PANTHER" id="PTHR43798:SF33">
    <property type="entry name" value="HYDROLASE, PUTATIVE (AFU_ORTHOLOGUE AFUA_2G14860)-RELATED"/>
    <property type="match status" value="1"/>
</dbReference>
<dbReference type="PANTHER" id="PTHR43798">
    <property type="entry name" value="MONOACYLGLYCEROL LIPASE"/>
    <property type="match status" value="1"/>
</dbReference>
<sequence>MLTLNSTEFQLPLAHITLAAKRYGQKDKPILLALHGWLDNVDSFIPLAQAFEQQGLLNQYQLICIDWPGHGLSDHRPGHYPLHWIDYIYDLHAIIQSLSQEKQPITVIGHSLGGIVASAYNACMGDNIEKLILIEALAPLFESATNAKTRLHKGLQQQQRFNQQLSRPTPTYASTEVAIQARHQLTGLALPWCEMITARNMQLFEGKYAWRSDPRLKLDSLNRFTFEQVDGLMTISNTPTLFIAAQDGYKQLTLTEEHANTWFSDIKMVTLTGDHHLHMGNANQVAETIGAFVLN</sequence>